<dbReference type="OrthoDB" id="4733675at2"/>
<organism evidence="3 4">
    <name type="scientific">Mycolicibacterium hassiacum (strain DSM 44199 / CIP 105218 / JCM 12690 / 3849)</name>
    <name type="common">Mycobacterium hassiacum</name>
    <dbReference type="NCBI Taxonomy" id="1122247"/>
    <lineage>
        <taxon>Bacteria</taxon>
        <taxon>Bacillati</taxon>
        <taxon>Actinomycetota</taxon>
        <taxon>Actinomycetes</taxon>
        <taxon>Mycobacteriales</taxon>
        <taxon>Mycobacteriaceae</taxon>
        <taxon>Mycolicibacterium</taxon>
    </lineage>
</organism>
<feature type="signal peptide" evidence="2">
    <location>
        <begin position="1"/>
        <end position="20"/>
    </location>
</feature>
<evidence type="ECO:0000313" key="4">
    <source>
        <dbReference type="Proteomes" id="UP000006265"/>
    </source>
</evidence>
<dbReference type="PATRIC" id="fig|1122247.3.peg.3913"/>
<feature type="chain" id="PRO_5043825570" evidence="2">
    <location>
        <begin position="21"/>
        <end position="147"/>
    </location>
</feature>
<name>K5BIT8_MYCHD</name>
<dbReference type="Proteomes" id="UP000006265">
    <property type="component" value="Unassembled WGS sequence"/>
</dbReference>
<accession>K5BIT8</accession>
<dbReference type="EMBL" id="AMRA01000108">
    <property type="protein sequence ID" value="EKF21939.1"/>
    <property type="molecule type" value="Genomic_DNA"/>
</dbReference>
<proteinExistence type="predicted"/>
<protein>
    <submittedName>
        <fullName evidence="3">Uncharacterized protein</fullName>
    </submittedName>
</protein>
<dbReference type="AlphaFoldDB" id="K5BIT8"/>
<keyword evidence="2" id="KW-0732">Signal</keyword>
<dbReference type="STRING" id="1122247.GCA_000379865_03272"/>
<reference evidence="3 4" key="1">
    <citation type="journal article" date="2012" name="J. Bacteriol.">
        <title>Genome sequence of Mycobacterium hassiacum DSM 44199, a rare source of heat-stable mycobacterial proteins.</title>
        <authorList>
            <person name="Tiago I."/>
            <person name="Maranha A."/>
            <person name="Mendes V."/>
            <person name="Alarico S."/>
            <person name="Moynihan P.J."/>
            <person name="Clarke A.J."/>
            <person name="Macedo-Ribeiro S."/>
            <person name="Pereira P.J."/>
            <person name="Empadinhas N."/>
        </authorList>
    </citation>
    <scope>NUCLEOTIDE SEQUENCE [LARGE SCALE GENOMIC DNA]</scope>
    <source>
        <strain evidence="4">DSM 44199 / CIP 105218 / JCM 12690 / 3849</strain>
    </source>
</reference>
<evidence type="ECO:0000313" key="3">
    <source>
        <dbReference type="EMBL" id="EKF21939.1"/>
    </source>
</evidence>
<feature type="region of interest" description="Disordered" evidence="1">
    <location>
        <begin position="27"/>
        <end position="83"/>
    </location>
</feature>
<sequence>MAQVNSHVRAAAAALLLAVAATGCQRTTEGSVAVTTEPGPPLSTPEAPTGLPSIPGLPDLPELPFPIPGLPGADVPEVPPPANATTLRCREFNDLDEPTRRAVIRANLGEREQSSPEAVLTATLIATALCQLMPDLTVREAITGVPG</sequence>
<dbReference type="eggNOG" id="ENOG5031IYM">
    <property type="taxonomic scope" value="Bacteria"/>
</dbReference>
<keyword evidence="4" id="KW-1185">Reference proteome</keyword>
<comment type="caution">
    <text evidence="3">The sequence shown here is derived from an EMBL/GenBank/DDBJ whole genome shotgun (WGS) entry which is preliminary data.</text>
</comment>
<evidence type="ECO:0000256" key="1">
    <source>
        <dbReference type="SAM" id="MobiDB-lite"/>
    </source>
</evidence>
<gene>
    <name evidence="3" type="ORF">C731_4079</name>
</gene>
<evidence type="ECO:0000256" key="2">
    <source>
        <dbReference type="SAM" id="SignalP"/>
    </source>
</evidence>